<dbReference type="RefSeq" id="WP_014231685.1">
    <property type="nucleotide sequence ID" value="NZ_ATFJ01000003.1"/>
</dbReference>
<evidence type="ECO:0000256" key="1">
    <source>
        <dbReference type="SAM" id="SignalP"/>
    </source>
</evidence>
<sequence length="113" mass="12690">MKALITILCMFFAFTATAGERMVQNNKKLYSDTFASKEEAINAGFNMYDSLASANDNQLRWKLNPTGQSVVGHSMNVESAQVRVEEVPVSRGTVEYRAIVDVDFNYRVNEDGR</sequence>
<accession>A0AAN0Y2I9</accession>
<dbReference type="Proteomes" id="UP000092741">
    <property type="component" value="Chromosome 1"/>
</dbReference>
<keyword evidence="3" id="KW-1185">Reference proteome</keyword>
<dbReference type="KEGG" id="vna:PN96_06475"/>
<evidence type="ECO:0000313" key="2">
    <source>
        <dbReference type="EMBL" id="ANQ12497.1"/>
    </source>
</evidence>
<organism evidence="2 3">
    <name type="scientific">Vibrio natriegens NBRC 15636 = ATCC 14048 = DSM 759</name>
    <dbReference type="NCBI Taxonomy" id="1219067"/>
    <lineage>
        <taxon>Bacteria</taxon>
        <taxon>Pseudomonadati</taxon>
        <taxon>Pseudomonadota</taxon>
        <taxon>Gammaproteobacteria</taxon>
        <taxon>Vibrionales</taxon>
        <taxon>Vibrionaceae</taxon>
        <taxon>Vibrio</taxon>
    </lineage>
</organism>
<feature type="signal peptide" evidence="1">
    <location>
        <begin position="1"/>
        <end position="18"/>
    </location>
</feature>
<dbReference type="InterPro" id="IPR016879">
    <property type="entry name" value="UCP028299"/>
</dbReference>
<protein>
    <submittedName>
        <fullName evidence="2">Acyl-CoA synthetase</fullName>
    </submittedName>
</protein>
<dbReference type="EMBL" id="CP016345">
    <property type="protein sequence ID" value="ANQ12497.1"/>
    <property type="molecule type" value="Genomic_DNA"/>
</dbReference>
<reference evidence="2 3" key="1">
    <citation type="submission" date="2016-07" db="EMBL/GenBank/DDBJ databases">
        <title>Developing Vibrio natriegens as a novel, fast-growing host for biotechnology.</title>
        <authorList>
            <person name="Weinstock M.T."/>
            <person name="Hesek E.D."/>
            <person name="Wilson C.M."/>
            <person name="Gibson D.G."/>
        </authorList>
    </citation>
    <scope>NUCLEOTIDE SEQUENCE [LARGE SCALE GENOMIC DNA]</scope>
    <source>
        <strain evidence="2 3">ATCC 14048</strain>
    </source>
</reference>
<gene>
    <name evidence="2" type="ORF">BA890_06875</name>
</gene>
<evidence type="ECO:0000313" key="3">
    <source>
        <dbReference type="Proteomes" id="UP000092741"/>
    </source>
</evidence>
<proteinExistence type="predicted"/>
<dbReference type="GeneID" id="70912430"/>
<name>A0AAN0Y2I9_VIBNA</name>
<feature type="chain" id="PRO_5042970524" evidence="1">
    <location>
        <begin position="19"/>
        <end position="113"/>
    </location>
</feature>
<keyword evidence="1" id="KW-0732">Signal</keyword>
<dbReference type="Pfam" id="PF11777">
    <property type="entry name" value="DUF3316"/>
    <property type="match status" value="1"/>
</dbReference>
<dbReference type="AlphaFoldDB" id="A0AAN0Y2I9"/>